<feature type="transmembrane region" description="Helical" evidence="5">
    <location>
        <begin position="285"/>
        <end position="309"/>
    </location>
</feature>
<evidence type="ECO:0000313" key="6">
    <source>
        <dbReference type="EMBL" id="KAJ5363072.1"/>
    </source>
</evidence>
<proteinExistence type="predicted"/>
<organism evidence="6 7">
    <name type="scientific">Penicillium brevicompactum</name>
    <dbReference type="NCBI Taxonomy" id="5074"/>
    <lineage>
        <taxon>Eukaryota</taxon>
        <taxon>Fungi</taxon>
        <taxon>Dikarya</taxon>
        <taxon>Ascomycota</taxon>
        <taxon>Pezizomycotina</taxon>
        <taxon>Eurotiomycetes</taxon>
        <taxon>Eurotiomycetidae</taxon>
        <taxon>Eurotiales</taxon>
        <taxon>Aspergillaceae</taxon>
        <taxon>Penicillium</taxon>
    </lineage>
</organism>
<feature type="transmembrane region" description="Helical" evidence="5">
    <location>
        <begin position="12"/>
        <end position="34"/>
    </location>
</feature>
<comment type="caution">
    <text evidence="6">The sequence shown here is derived from an EMBL/GenBank/DDBJ whole genome shotgun (WGS) entry which is preliminary data.</text>
</comment>
<feature type="transmembrane region" description="Helical" evidence="5">
    <location>
        <begin position="321"/>
        <end position="339"/>
    </location>
</feature>
<reference evidence="6" key="1">
    <citation type="submission" date="2022-12" db="EMBL/GenBank/DDBJ databases">
        <authorList>
            <person name="Petersen C."/>
        </authorList>
    </citation>
    <scope>NUCLEOTIDE SEQUENCE</scope>
    <source>
        <strain evidence="6">IBT 35675</strain>
    </source>
</reference>
<dbReference type="PANTHER" id="PTHR31162:SF1">
    <property type="entry name" value="TRANSPORTER_MALIC ACID TRANSPORT PROTEIN, PUTATIVE (AFU_ORTHOLOGUE AFUA_2G17660)-RELATED"/>
    <property type="match status" value="1"/>
</dbReference>
<dbReference type="AlphaFoldDB" id="A0A9W9UZC0"/>
<evidence type="ECO:0000256" key="1">
    <source>
        <dbReference type="ARBA" id="ARBA00004141"/>
    </source>
</evidence>
<feature type="transmembrane region" description="Helical" evidence="5">
    <location>
        <begin position="88"/>
        <end position="107"/>
    </location>
</feature>
<dbReference type="InterPro" id="IPR038665">
    <property type="entry name" value="Voltage-dep_anion_channel_sf"/>
</dbReference>
<evidence type="ECO:0000256" key="5">
    <source>
        <dbReference type="SAM" id="Phobius"/>
    </source>
</evidence>
<keyword evidence="2 5" id="KW-0812">Transmembrane</keyword>
<comment type="subcellular location">
    <subcellularLocation>
        <location evidence="1">Membrane</location>
        <topology evidence="1">Multi-pass membrane protein</topology>
    </subcellularLocation>
</comment>
<dbReference type="Gene3D" id="1.50.10.150">
    <property type="entry name" value="Voltage-dependent anion channel"/>
    <property type="match status" value="1"/>
</dbReference>
<feature type="transmembrane region" description="Helical" evidence="5">
    <location>
        <begin position="351"/>
        <end position="374"/>
    </location>
</feature>
<feature type="transmembrane region" description="Helical" evidence="5">
    <location>
        <begin position="46"/>
        <end position="68"/>
    </location>
</feature>
<keyword evidence="4 5" id="KW-0472">Membrane</keyword>
<feature type="transmembrane region" description="Helical" evidence="5">
    <location>
        <begin position="119"/>
        <end position="142"/>
    </location>
</feature>
<dbReference type="Proteomes" id="UP001148299">
    <property type="component" value="Unassembled WGS sequence"/>
</dbReference>
<protein>
    <submittedName>
        <fullName evidence="6">C4-dicarboxylate transporter/malic acid transport protein</fullName>
    </submittedName>
</protein>
<feature type="transmembrane region" description="Helical" evidence="5">
    <location>
        <begin position="183"/>
        <end position="206"/>
    </location>
</feature>
<dbReference type="EMBL" id="JAPZBR010000002">
    <property type="protein sequence ID" value="KAJ5363072.1"/>
    <property type="molecule type" value="Genomic_DNA"/>
</dbReference>
<dbReference type="CDD" id="cd09317">
    <property type="entry name" value="TDT_Mae1_like"/>
    <property type="match status" value="1"/>
</dbReference>
<sequence>MTFDVGVSLKERLCLITWSWYSICVATGGIAVLLSRTPHQFEGLPVIGKIVYILNLVLFCGISCCMALRFYTRPSALKESFKQPNETYFFPTFLLAIATIILGAEAYGTDVCGPWLQVALRIVFWIYAACSVSVGIFHNWFLYSTVMGKQQHFPLPRVLPSFPTMLCGTVASSIAGNQPRDQALPIIIGGLTLQGFGIMMSILTYAEYHYYLNKHGLPEPTQRPKMFIAAGPWSFTALAFIGMAKHAIEKFPPRYIISDAVPGTTGAVALSTGEISLIIASLTAIFMWCMAFFHLSIAILSMFSMCRFFGGPGAAPMGMPYWSMVFPNTGFVIATISIGEVLESEGVKWVGSALTIIQVTVWLGVGLATIYGVATRRMLWPQDVKRS</sequence>
<name>A0A9W9UZC0_PENBR</name>
<evidence type="ECO:0000256" key="3">
    <source>
        <dbReference type="ARBA" id="ARBA00022989"/>
    </source>
</evidence>
<dbReference type="OrthoDB" id="2901184at2759"/>
<feature type="transmembrane region" description="Helical" evidence="5">
    <location>
        <begin position="226"/>
        <end position="244"/>
    </location>
</feature>
<dbReference type="GO" id="GO:0016020">
    <property type="term" value="C:membrane"/>
    <property type="evidence" value="ECO:0007669"/>
    <property type="project" value="UniProtKB-SubCell"/>
</dbReference>
<gene>
    <name evidence="6" type="ORF">N7541_003916</name>
</gene>
<dbReference type="InterPro" id="IPR004695">
    <property type="entry name" value="SLAC1/Mae1/Ssu1/TehA"/>
</dbReference>
<dbReference type="PANTHER" id="PTHR31162">
    <property type="entry name" value="MALIC ACID TRANSPORT PROTEIN-RELATED"/>
    <property type="match status" value="1"/>
</dbReference>
<keyword evidence="7" id="KW-1185">Reference proteome</keyword>
<dbReference type="GO" id="GO:0015140">
    <property type="term" value="F:malate transmembrane transporter activity"/>
    <property type="evidence" value="ECO:0007669"/>
    <property type="project" value="InterPro"/>
</dbReference>
<accession>A0A9W9UZC0</accession>
<evidence type="ECO:0000256" key="2">
    <source>
        <dbReference type="ARBA" id="ARBA00022692"/>
    </source>
</evidence>
<dbReference type="Pfam" id="PF03595">
    <property type="entry name" value="SLAC1"/>
    <property type="match status" value="1"/>
</dbReference>
<evidence type="ECO:0000256" key="4">
    <source>
        <dbReference type="ARBA" id="ARBA00023136"/>
    </source>
</evidence>
<dbReference type="InterPro" id="IPR030185">
    <property type="entry name" value="Mae1"/>
</dbReference>
<reference evidence="6" key="2">
    <citation type="journal article" date="2023" name="IMA Fungus">
        <title>Comparative genomic study of the Penicillium genus elucidates a diverse pangenome and 15 lateral gene transfer events.</title>
        <authorList>
            <person name="Petersen C."/>
            <person name="Sorensen T."/>
            <person name="Nielsen M.R."/>
            <person name="Sondergaard T.E."/>
            <person name="Sorensen J.L."/>
            <person name="Fitzpatrick D.A."/>
            <person name="Frisvad J.C."/>
            <person name="Nielsen K.L."/>
        </authorList>
    </citation>
    <scope>NUCLEOTIDE SEQUENCE</scope>
    <source>
        <strain evidence="6">IBT 35675</strain>
    </source>
</reference>
<evidence type="ECO:0000313" key="7">
    <source>
        <dbReference type="Proteomes" id="UP001148299"/>
    </source>
</evidence>
<keyword evidence="3 5" id="KW-1133">Transmembrane helix</keyword>